<comment type="similarity">
    <text evidence="1">Belongs to the low molecular weight phosphotyrosine protein phosphatase family.</text>
</comment>
<gene>
    <name evidence="8" type="ORF">SAMN05192532_104259</name>
</gene>
<comment type="catalytic activity">
    <reaction evidence="5">
        <text>O-phospho-L-tyrosyl-[protein] + H2O = L-tyrosyl-[protein] + phosphate</text>
        <dbReference type="Rhea" id="RHEA:10684"/>
        <dbReference type="Rhea" id="RHEA-COMP:10136"/>
        <dbReference type="Rhea" id="RHEA-COMP:20101"/>
        <dbReference type="ChEBI" id="CHEBI:15377"/>
        <dbReference type="ChEBI" id="CHEBI:43474"/>
        <dbReference type="ChEBI" id="CHEBI:46858"/>
        <dbReference type="ChEBI" id="CHEBI:61978"/>
        <dbReference type="EC" id="3.1.3.48"/>
    </reaction>
</comment>
<evidence type="ECO:0000256" key="6">
    <source>
        <dbReference type="PIRSR" id="PIRSR617867-1"/>
    </source>
</evidence>
<dbReference type="Pfam" id="PF01451">
    <property type="entry name" value="LMWPc"/>
    <property type="match status" value="1"/>
</dbReference>
<keyword evidence="3" id="KW-0378">Hydrolase</keyword>
<feature type="domain" description="Phosphotyrosine protein phosphatase I" evidence="7">
    <location>
        <begin position="2"/>
        <end position="149"/>
    </location>
</feature>
<dbReference type="CDD" id="cd16343">
    <property type="entry name" value="LMWPTP"/>
    <property type="match status" value="1"/>
</dbReference>
<dbReference type="EMBL" id="FONT01000004">
    <property type="protein sequence ID" value="SFE83193.1"/>
    <property type="molecule type" value="Genomic_DNA"/>
</dbReference>
<keyword evidence="9" id="KW-1185">Reference proteome</keyword>
<organism evidence="8 9">
    <name type="scientific">Alteribacillus iranensis</name>
    <dbReference type="NCBI Taxonomy" id="930128"/>
    <lineage>
        <taxon>Bacteria</taxon>
        <taxon>Bacillati</taxon>
        <taxon>Bacillota</taxon>
        <taxon>Bacilli</taxon>
        <taxon>Bacillales</taxon>
        <taxon>Bacillaceae</taxon>
        <taxon>Alteribacillus</taxon>
    </lineage>
</organism>
<accession>A0A1I2DS99</accession>
<dbReference type="InterPro" id="IPR036196">
    <property type="entry name" value="Ptyr_pPase_sf"/>
</dbReference>
<dbReference type="RefSeq" id="WP_091661610.1">
    <property type="nucleotide sequence ID" value="NZ_FONT01000004.1"/>
</dbReference>
<dbReference type="SMART" id="SM00226">
    <property type="entry name" value="LMWPc"/>
    <property type="match status" value="1"/>
</dbReference>
<dbReference type="EC" id="3.1.3.48" evidence="2"/>
<evidence type="ECO:0000256" key="4">
    <source>
        <dbReference type="ARBA" id="ARBA00022912"/>
    </source>
</evidence>
<dbReference type="Gene3D" id="3.40.50.2300">
    <property type="match status" value="1"/>
</dbReference>
<reference evidence="8 9" key="1">
    <citation type="submission" date="2016-10" db="EMBL/GenBank/DDBJ databases">
        <authorList>
            <person name="de Groot N.N."/>
        </authorList>
    </citation>
    <scope>NUCLEOTIDE SEQUENCE [LARGE SCALE GENOMIC DNA]</scope>
    <source>
        <strain evidence="8 9">DSM 23995</strain>
    </source>
</reference>
<evidence type="ECO:0000313" key="9">
    <source>
        <dbReference type="Proteomes" id="UP000199516"/>
    </source>
</evidence>
<dbReference type="STRING" id="930128.SAMN05192532_104259"/>
<dbReference type="Proteomes" id="UP000199516">
    <property type="component" value="Unassembled WGS sequence"/>
</dbReference>
<keyword evidence="4" id="KW-0904">Protein phosphatase</keyword>
<evidence type="ECO:0000256" key="3">
    <source>
        <dbReference type="ARBA" id="ARBA00022801"/>
    </source>
</evidence>
<dbReference type="InterPro" id="IPR050438">
    <property type="entry name" value="LMW_PTPase"/>
</dbReference>
<dbReference type="PANTHER" id="PTHR11717:SF7">
    <property type="entry name" value="LOW MOLECULAR WEIGHT PHOSPHOTYROSINE PROTEIN PHOSPHATASE"/>
    <property type="match status" value="1"/>
</dbReference>
<dbReference type="InterPro" id="IPR023485">
    <property type="entry name" value="Ptyr_pPase"/>
</dbReference>
<evidence type="ECO:0000256" key="5">
    <source>
        <dbReference type="ARBA" id="ARBA00051722"/>
    </source>
</evidence>
<dbReference type="SUPFAM" id="SSF52788">
    <property type="entry name" value="Phosphotyrosine protein phosphatases I"/>
    <property type="match status" value="1"/>
</dbReference>
<dbReference type="OrthoDB" id="9784339at2"/>
<dbReference type="PANTHER" id="PTHR11717">
    <property type="entry name" value="LOW MOLECULAR WEIGHT PROTEIN TYROSINE PHOSPHATASE"/>
    <property type="match status" value="1"/>
</dbReference>
<evidence type="ECO:0000259" key="7">
    <source>
        <dbReference type="SMART" id="SM00226"/>
    </source>
</evidence>
<dbReference type="InterPro" id="IPR017867">
    <property type="entry name" value="Tyr_phospatase_low_mol_wt"/>
</dbReference>
<dbReference type="AlphaFoldDB" id="A0A1I2DS99"/>
<dbReference type="GO" id="GO:0004725">
    <property type="term" value="F:protein tyrosine phosphatase activity"/>
    <property type="evidence" value="ECO:0007669"/>
    <property type="project" value="UniProtKB-EC"/>
</dbReference>
<evidence type="ECO:0000313" key="8">
    <source>
        <dbReference type="EMBL" id="SFE83193.1"/>
    </source>
</evidence>
<sequence length="156" mass="17664">MIQVLFVCLGNICRSPMAEAVFRHKVKEAGLERDIVVDSVGTGDWHEGETPHQGTCELLREKDIDFSGIVARKIEKRDVENADYVVAMDADNMRSIRSLADEANDTKITKLMDFVPRNKIEDVPDPYFTGNFDEVYNMVDEGCDQLLAHIREQSSI</sequence>
<name>A0A1I2DS99_9BACI</name>
<evidence type="ECO:0000256" key="1">
    <source>
        <dbReference type="ARBA" id="ARBA00011063"/>
    </source>
</evidence>
<feature type="active site" description="Nucleophile" evidence="6">
    <location>
        <position position="8"/>
    </location>
</feature>
<feature type="active site" description="Proton donor" evidence="6">
    <location>
        <position position="125"/>
    </location>
</feature>
<proteinExistence type="inferred from homology"/>
<dbReference type="FunFam" id="3.40.50.2300:FF:000113">
    <property type="entry name" value="Low molecular weight protein-tyrosine-phosphatase"/>
    <property type="match status" value="1"/>
</dbReference>
<protein>
    <recommendedName>
        <fullName evidence="2">protein-tyrosine-phosphatase</fullName>
        <ecNumber evidence="2">3.1.3.48</ecNumber>
    </recommendedName>
</protein>
<feature type="active site" evidence="6">
    <location>
        <position position="14"/>
    </location>
</feature>
<evidence type="ECO:0000256" key="2">
    <source>
        <dbReference type="ARBA" id="ARBA00013064"/>
    </source>
</evidence>
<dbReference type="PRINTS" id="PR00719">
    <property type="entry name" value="LMWPTPASE"/>
</dbReference>